<dbReference type="PROSITE" id="PS50931">
    <property type="entry name" value="HTH_LYSR"/>
    <property type="match status" value="1"/>
</dbReference>
<evidence type="ECO:0000256" key="2">
    <source>
        <dbReference type="ARBA" id="ARBA00023015"/>
    </source>
</evidence>
<dbReference type="GeneID" id="85023647"/>
<keyword evidence="2" id="KW-0805">Transcription regulation</keyword>
<dbReference type="GO" id="GO:0006351">
    <property type="term" value="P:DNA-templated transcription"/>
    <property type="evidence" value="ECO:0007669"/>
    <property type="project" value="TreeGrafter"/>
</dbReference>
<dbReference type="Proteomes" id="UP000502533">
    <property type="component" value="Chromosome"/>
</dbReference>
<evidence type="ECO:0000313" key="6">
    <source>
        <dbReference type="Proteomes" id="UP000502533"/>
    </source>
</evidence>
<dbReference type="EMBL" id="CP050139">
    <property type="protein sequence ID" value="QIP36729.1"/>
    <property type="molecule type" value="Genomic_DNA"/>
</dbReference>
<dbReference type="Pfam" id="PF03466">
    <property type="entry name" value="LysR_substrate"/>
    <property type="match status" value="1"/>
</dbReference>
<dbReference type="InterPro" id="IPR036388">
    <property type="entry name" value="WH-like_DNA-bd_sf"/>
</dbReference>
<protein>
    <submittedName>
        <fullName evidence="5">LysR family transcriptional regulator</fullName>
    </submittedName>
</protein>
<name>A0A181C5J3_9PROT</name>
<dbReference type="InterPro" id="IPR005119">
    <property type="entry name" value="LysR_subst-bd"/>
</dbReference>
<dbReference type="InterPro" id="IPR058163">
    <property type="entry name" value="LysR-type_TF_proteobact-type"/>
</dbReference>
<dbReference type="CDD" id="cd08422">
    <property type="entry name" value="PBP2_CrgA_like"/>
    <property type="match status" value="1"/>
</dbReference>
<proteinExistence type="inferred from homology"/>
<dbReference type="Gene3D" id="3.40.190.290">
    <property type="match status" value="1"/>
</dbReference>
<evidence type="ECO:0000256" key="1">
    <source>
        <dbReference type="ARBA" id="ARBA00009437"/>
    </source>
</evidence>
<dbReference type="SUPFAM" id="SSF53850">
    <property type="entry name" value="Periplasmic binding protein-like II"/>
    <property type="match status" value="1"/>
</dbReference>
<accession>A0A181C5J3</accession>
<keyword evidence="4" id="KW-0804">Transcription</keyword>
<sequence>MLDRITGMQLFSRAMQMGSISAAGRALGLSPGMASRHLDALERRLGVRLCHRSTRRLSLTEAGQHYLELCQRLLPELEEVEARIASQRIEASGVLRFNVPLSFGVRYIAPLIPAFHAQHPAVTVDLGLNDRIVDLTGEGWDLTIRIGRLRDSRLVTRRLAACELLVCAAPDYLTGRGRPRSWADLSEHDCLGFSLSGIAKPGEWFYGRSRERRVPVRGPLCANNGDALVACASAGLGIIYEPDFIVADAVRAGRLEVLTLDAPPAALGDIHLLYAPDRTPPAKVRAMIDFLVRAFDGTAPWTMQPV</sequence>
<dbReference type="PANTHER" id="PTHR30537:SF5">
    <property type="entry name" value="HTH-TYPE TRANSCRIPTIONAL ACTIVATOR TTDR-RELATED"/>
    <property type="match status" value="1"/>
</dbReference>
<evidence type="ECO:0000256" key="3">
    <source>
        <dbReference type="ARBA" id="ARBA00023125"/>
    </source>
</evidence>
<dbReference type="SUPFAM" id="SSF46785">
    <property type="entry name" value="Winged helix' DNA-binding domain"/>
    <property type="match status" value="1"/>
</dbReference>
<dbReference type="Gene3D" id="1.10.10.10">
    <property type="entry name" value="Winged helix-like DNA-binding domain superfamily/Winged helix DNA-binding domain"/>
    <property type="match status" value="1"/>
</dbReference>
<dbReference type="InterPro" id="IPR000847">
    <property type="entry name" value="LysR_HTH_N"/>
</dbReference>
<dbReference type="GO" id="GO:0043565">
    <property type="term" value="F:sequence-specific DNA binding"/>
    <property type="evidence" value="ECO:0007669"/>
    <property type="project" value="TreeGrafter"/>
</dbReference>
<keyword evidence="3" id="KW-0238">DNA-binding</keyword>
<dbReference type="AlphaFoldDB" id="A0A181C5J3"/>
<comment type="similarity">
    <text evidence="1">Belongs to the LysR transcriptional regulatory family.</text>
</comment>
<dbReference type="Pfam" id="PF00126">
    <property type="entry name" value="HTH_1"/>
    <property type="match status" value="1"/>
</dbReference>
<dbReference type="InterPro" id="IPR036390">
    <property type="entry name" value="WH_DNA-bd_sf"/>
</dbReference>
<dbReference type="FunFam" id="1.10.10.10:FF:000001">
    <property type="entry name" value="LysR family transcriptional regulator"/>
    <property type="match status" value="1"/>
</dbReference>
<organism evidence="5 6">
    <name type="scientific">Komagataeibacter rhaeticus</name>
    <dbReference type="NCBI Taxonomy" id="215221"/>
    <lineage>
        <taxon>Bacteria</taxon>
        <taxon>Pseudomonadati</taxon>
        <taxon>Pseudomonadota</taxon>
        <taxon>Alphaproteobacteria</taxon>
        <taxon>Acetobacterales</taxon>
        <taxon>Acetobacteraceae</taxon>
        <taxon>Komagataeibacter</taxon>
    </lineage>
</organism>
<evidence type="ECO:0000313" key="5">
    <source>
        <dbReference type="EMBL" id="QIP36729.1"/>
    </source>
</evidence>
<dbReference type="PANTHER" id="PTHR30537">
    <property type="entry name" value="HTH-TYPE TRANSCRIPTIONAL REGULATOR"/>
    <property type="match status" value="1"/>
</dbReference>
<evidence type="ECO:0000256" key="4">
    <source>
        <dbReference type="ARBA" id="ARBA00023163"/>
    </source>
</evidence>
<keyword evidence="6" id="KW-1185">Reference proteome</keyword>
<reference evidence="5 6" key="1">
    <citation type="submission" date="2020-03" db="EMBL/GenBank/DDBJ databases">
        <title>Isolation of cellulose-producing strains, genome characterization and application of the synthesized cellulose films as an economical and sustainable material for piezoelectric sensor construction.</title>
        <authorList>
            <person name="Mangayil R.K."/>
        </authorList>
    </citation>
    <scope>NUCLEOTIDE SEQUENCE [LARGE SCALE GENOMIC DNA]</scope>
    <source>
        <strain evidence="5 6">ENS 9a1a</strain>
    </source>
</reference>
<gene>
    <name evidence="5" type="ORF">GWK63_15910</name>
</gene>
<dbReference type="GO" id="GO:0003700">
    <property type="term" value="F:DNA-binding transcription factor activity"/>
    <property type="evidence" value="ECO:0007669"/>
    <property type="project" value="InterPro"/>
</dbReference>
<dbReference type="RefSeq" id="WP_007398551.1">
    <property type="nucleotide sequence ID" value="NZ_CALMTF010000054.1"/>
</dbReference>
<dbReference type="KEGG" id="kre:GWK63_15910"/>